<feature type="compositionally biased region" description="Basic residues" evidence="1">
    <location>
        <begin position="177"/>
        <end position="188"/>
    </location>
</feature>
<dbReference type="AlphaFoldDB" id="A0A0J6FID9"/>
<reference evidence="4" key="3">
    <citation type="journal article" date="2010" name="Genome Res.">
        <title>Population genomic sequencing of Coccidioides fungi reveals recent hybridization and transposon control.</title>
        <authorList>
            <person name="Neafsey D.E."/>
            <person name="Barker B.M."/>
            <person name="Sharpton T.J."/>
            <person name="Stajich J.E."/>
            <person name="Park D.J."/>
            <person name="Whiston E."/>
            <person name="Hung C.-Y."/>
            <person name="McMahan C."/>
            <person name="White J."/>
            <person name="Sykes S."/>
            <person name="Heiman D."/>
            <person name="Young S."/>
            <person name="Zeng Q."/>
            <person name="Abouelleil A."/>
            <person name="Aftuck L."/>
            <person name="Bessette D."/>
            <person name="Brown A."/>
            <person name="FitzGerald M."/>
            <person name="Lui A."/>
            <person name="Macdonald J.P."/>
            <person name="Priest M."/>
            <person name="Orbach M.J."/>
            <person name="Galgiani J.N."/>
            <person name="Kirkland T.N."/>
            <person name="Cole G.T."/>
            <person name="Birren B.W."/>
            <person name="Henn M.R."/>
            <person name="Taylor J.W."/>
            <person name="Rounsley S.D."/>
        </authorList>
    </citation>
    <scope>NUCLEOTIDE SEQUENCE [LARGE SCALE GENOMIC DNA]</scope>
    <source>
        <strain evidence="4">RMSCC 3488</strain>
    </source>
</reference>
<evidence type="ECO:0000259" key="2">
    <source>
        <dbReference type="SMART" id="SM00717"/>
    </source>
</evidence>
<feature type="domain" description="Myb-like" evidence="2">
    <location>
        <begin position="238"/>
        <end position="293"/>
    </location>
</feature>
<evidence type="ECO:0000256" key="1">
    <source>
        <dbReference type="SAM" id="MobiDB-lite"/>
    </source>
</evidence>
<evidence type="ECO:0000313" key="3">
    <source>
        <dbReference type="EMBL" id="KMM70078.1"/>
    </source>
</evidence>
<reference evidence="4" key="2">
    <citation type="journal article" date="2009" name="Genome Res.">
        <title>Comparative genomic analyses of the human fungal pathogens Coccidioides and their relatives.</title>
        <authorList>
            <person name="Sharpton T.J."/>
            <person name="Stajich J.E."/>
            <person name="Rounsley S.D."/>
            <person name="Gardner M.J."/>
            <person name="Wortman J.R."/>
            <person name="Jordar V.S."/>
            <person name="Maiti R."/>
            <person name="Kodira C.D."/>
            <person name="Neafsey D.E."/>
            <person name="Zeng Q."/>
            <person name="Hung C.-Y."/>
            <person name="McMahan C."/>
            <person name="Muszewska A."/>
            <person name="Grynberg M."/>
            <person name="Mandel M.A."/>
            <person name="Kellner E.M."/>
            <person name="Barker B.M."/>
            <person name="Galgiani J.N."/>
            <person name="Orbach M.J."/>
            <person name="Kirkland T.N."/>
            <person name="Cole G.T."/>
            <person name="Henn M.R."/>
            <person name="Birren B.W."/>
            <person name="Taylor J.W."/>
        </authorList>
    </citation>
    <scope>NUCLEOTIDE SEQUENCE [LARGE SCALE GENOMIC DNA]</scope>
    <source>
        <strain evidence="4">RMSCC 3488</strain>
    </source>
</reference>
<accession>A0A0J6FID9</accession>
<sequence length="319" mass="36749">MAPEDLSANWSESPYHGQMNNIMDQQWVSPSVTYESVAHSYTSAHPNPALLTPISTSNSVYLDPRQSPPQHAQSHELQYHSMNSTGVSHGLGISSLGYMQPGMTLYDQTPNALSGQYDPHAQLRRHAERAASDHASRSGGRPVSSRSTPVAIAPNPAGIRQMEQERRLGQELESQRQPRRARRPRRRSSILDEETNLTLQLREQNVPWNEVVKRVNAAFGGNHNASRLQMRITRLKQRMREWSEDDIQALRNAHSYWERDKFEIIAYKMQEYRTTRGWTASQCQQKWQELQIEPCESPRRSQSPEDEDEPPDYPNKRRR</sequence>
<reference evidence="3 4" key="1">
    <citation type="submission" date="2007-06" db="EMBL/GenBank/DDBJ databases">
        <title>The Genome Sequence of Coccidioides posadasii RMSCC_3488.</title>
        <authorList>
            <consortium name="Coccidioides Genome Resources Consortium"/>
            <consortium name="The Broad Institute Genome Sequencing Platform"/>
            <person name="Henn M.R."/>
            <person name="Sykes S."/>
            <person name="Young S."/>
            <person name="Jaffe D."/>
            <person name="Berlin A."/>
            <person name="Alvarez P."/>
            <person name="Butler J."/>
            <person name="Gnerre S."/>
            <person name="Grabherr M."/>
            <person name="Mauceli E."/>
            <person name="Brockman W."/>
            <person name="Kodira C."/>
            <person name="Alvarado L."/>
            <person name="Zeng Q."/>
            <person name="Crawford M."/>
            <person name="Antoine C."/>
            <person name="Devon K."/>
            <person name="Galgiani J."/>
            <person name="Orsborn K."/>
            <person name="Lewis M.L."/>
            <person name="Nusbaum C."/>
            <person name="Galagan J."/>
            <person name="Birren B."/>
        </authorList>
    </citation>
    <scope>NUCLEOTIDE SEQUENCE [LARGE SCALE GENOMIC DNA]</scope>
    <source>
        <strain evidence="3 4">RMSCC 3488</strain>
    </source>
</reference>
<feature type="compositionally biased region" description="Low complexity" evidence="1">
    <location>
        <begin position="137"/>
        <end position="147"/>
    </location>
</feature>
<proteinExistence type="predicted"/>
<dbReference type="CDD" id="cd00167">
    <property type="entry name" value="SANT"/>
    <property type="match status" value="1"/>
</dbReference>
<dbReference type="Proteomes" id="UP000054567">
    <property type="component" value="Unassembled WGS sequence"/>
</dbReference>
<protein>
    <recommendedName>
        <fullName evidence="2">Myb-like domain-containing protein</fullName>
    </recommendedName>
</protein>
<feature type="region of interest" description="Disordered" evidence="1">
    <location>
        <begin position="291"/>
        <end position="319"/>
    </location>
</feature>
<dbReference type="OrthoDB" id="5421421at2759"/>
<gene>
    <name evidence="3" type="ORF">CPAG_06390</name>
</gene>
<dbReference type="VEuPathDB" id="FungiDB:CPAG_06390"/>
<dbReference type="SMART" id="SM00717">
    <property type="entry name" value="SANT"/>
    <property type="match status" value="1"/>
</dbReference>
<evidence type="ECO:0000313" key="4">
    <source>
        <dbReference type="Proteomes" id="UP000054567"/>
    </source>
</evidence>
<dbReference type="InterPro" id="IPR001005">
    <property type="entry name" value="SANT/Myb"/>
</dbReference>
<feature type="region of interest" description="Disordered" evidence="1">
    <location>
        <begin position="122"/>
        <end position="191"/>
    </location>
</feature>
<organism evidence="3 4">
    <name type="scientific">Coccidioides posadasii RMSCC 3488</name>
    <dbReference type="NCBI Taxonomy" id="454284"/>
    <lineage>
        <taxon>Eukaryota</taxon>
        <taxon>Fungi</taxon>
        <taxon>Dikarya</taxon>
        <taxon>Ascomycota</taxon>
        <taxon>Pezizomycotina</taxon>
        <taxon>Eurotiomycetes</taxon>
        <taxon>Eurotiomycetidae</taxon>
        <taxon>Onygenales</taxon>
        <taxon>Onygenaceae</taxon>
        <taxon>Coccidioides</taxon>
    </lineage>
</organism>
<name>A0A0J6FID9_COCPO</name>
<dbReference type="EMBL" id="DS268112">
    <property type="protein sequence ID" value="KMM70078.1"/>
    <property type="molecule type" value="Genomic_DNA"/>
</dbReference>
<feature type="compositionally biased region" description="Basic and acidic residues" evidence="1">
    <location>
        <begin position="162"/>
        <end position="176"/>
    </location>
</feature>